<comment type="caution">
    <text evidence="2">The sequence shown here is derived from an EMBL/GenBank/DDBJ whole genome shotgun (WGS) entry which is preliminary data.</text>
</comment>
<reference evidence="2 3" key="1">
    <citation type="submission" date="2020-04" db="EMBL/GenBank/DDBJ databases">
        <authorList>
            <person name="Klaysubun C."/>
            <person name="Duangmal K."/>
            <person name="Lipun K."/>
        </authorList>
    </citation>
    <scope>NUCLEOTIDE SEQUENCE [LARGE SCALE GENOMIC DNA]</scope>
    <source>
        <strain evidence="2 3">DSM 45300</strain>
    </source>
</reference>
<dbReference type="CDD" id="cd00371">
    <property type="entry name" value="HMA"/>
    <property type="match status" value="1"/>
</dbReference>
<evidence type="ECO:0000313" key="3">
    <source>
        <dbReference type="Proteomes" id="UP000586918"/>
    </source>
</evidence>
<dbReference type="Proteomes" id="UP000586918">
    <property type="component" value="Unassembled WGS sequence"/>
</dbReference>
<organism evidence="2 3">
    <name type="scientific">Pseudonocardia bannensis</name>
    <dbReference type="NCBI Taxonomy" id="630973"/>
    <lineage>
        <taxon>Bacteria</taxon>
        <taxon>Bacillati</taxon>
        <taxon>Actinomycetota</taxon>
        <taxon>Actinomycetes</taxon>
        <taxon>Pseudonocardiales</taxon>
        <taxon>Pseudonocardiaceae</taxon>
        <taxon>Pseudonocardia</taxon>
    </lineage>
</organism>
<proteinExistence type="predicted"/>
<dbReference type="Pfam" id="PF00403">
    <property type="entry name" value="HMA"/>
    <property type="match status" value="1"/>
</dbReference>
<evidence type="ECO:0000259" key="1">
    <source>
        <dbReference type="PROSITE" id="PS50846"/>
    </source>
</evidence>
<dbReference type="PROSITE" id="PS50846">
    <property type="entry name" value="HMA_2"/>
    <property type="match status" value="1"/>
</dbReference>
<dbReference type="InterPro" id="IPR006121">
    <property type="entry name" value="HMA_dom"/>
</dbReference>
<sequence length="56" mass="5553">MTCEHCVRAISSSVGDVAGVTAVQVDLATTTVHVSGAAAPEQVRAAIADAGYQVAP</sequence>
<accession>A0A848DHS1</accession>
<evidence type="ECO:0000313" key="2">
    <source>
        <dbReference type="EMBL" id="NMH92099.1"/>
    </source>
</evidence>
<dbReference type="SUPFAM" id="SSF55008">
    <property type="entry name" value="HMA, heavy metal-associated domain"/>
    <property type="match status" value="1"/>
</dbReference>
<dbReference type="InterPro" id="IPR036163">
    <property type="entry name" value="HMA_dom_sf"/>
</dbReference>
<dbReference type="Gene3D" id="3.30.70.100">
    <property type="match status" value="1"/>
</dbReference>
<name>A0A848DHS1_9PSEU</name>
<gene>
    <name evidence="2" type="ORF">HF519_11075</name>
</gene>
<protein>
    <submittedName>
        <fullName evidence="2">Heavy-metal-associated domain-containing protein</fullName>
    </submittedName>
</protein>
<dbReference type="EMBL" id="JAAXKZ010000031">
    <property type="protein sequence ID" value="NMH92099.1"/>
    <property type="molecule type" value="Genomic_DNA"/>
</dbReference>
<dbReference type="AlphaFoldDB" id="A0A848DHS1"/>
<feature type="domain" description="HMA" evidence="1">
    <location>
        <begin position="1"/>
        <end position="55"/>
    </location>
</feature>
<dbReference type="GO" id="GO:0046872">
    <property type="term" value="F:metal ion binding"/>
    <property type="evidence" value="ECO:0007669"/>
    <property type="project" value="InterPro"/>
</dbReference>
<keyword evidence="3" id="KW-1185">Reference proteome</keyword>